<reference evidence="10 12" key="1">
    <citation type="journal article" date="2022" name="Curr. Microbiol.">
        <title>Xanthomonas indica sp. nov., a Novel Member of Non-Pathogenic Xanthomonas Community from Healthy Rice Seeds.</title>
        <authorList>
            <person name="Rana R."/>
            <person name="Madhavan V.N."/>
            <person name="Saroha T."/>
            <person name="Bansal K."/>
            <person name="Kaur A."/>
            <person name="Sonti R.V."/>
            <person name="Patel H.K."/>
            <person name="Patil P.B."/>
        </authorList>
    </citation>
    <scope>NUCLEOTIDE SEQUENCE [LARGE SCALE GENOMIC DNA]</scope>
    <source>
        <strain evidence="10 12">PPL560</strain>
    </source>
</reference>
<evidence type="ECO:0000256" key="4">
    <source>
        <dbReference type="ARBA" id="ARBA00022723"/>
    </source>
</evidence>
<comment type="cofactor">
    <cofactor evidence="7">
        <name>heme</name>
        <dbReference type="ChEBI" id="CHEBI:30413"/>
    </cofactor>
    <text evidence="7">Binds 1 heme group per subunit.</text>
</comment>
<comment type="similarity">
    <text evidence="1 6">Belongs to the truncated hemoglobin family. Group I subfamily.</text>
</comment>
<gene>
    <name evidence="10" type="ORF">L3V74_01610</name>
    <name evidence="11" type="ORF">Q7W82_09900</name>
</gene>
<reference evidence="10" key="2">
    <citation type="submission" date="2022-01" db="EMBL/GenBank/DDBJ databases">
        <authorList>
            <person name="Rana R."/>
            <person name="Patil P.B."/>
        </authorList>
    </citation>
    <scope>NUCLEOTIDE SEQUENCE</scope>
    <source>
        <strain evidence="10">PPL560</strain>
    </source>
</reference>
<feature type="signal peptide" evidence="9">
    <location>
        <begin position="1"/>
        <end position="25"/>
    </location>
</feature>
<feature type="binding site" description="distal binding residue" evidence="8">
    <location>
        <position position="98"/>
    </location>
    <ligand>
        <name>heme</name>
        <dbReference type="ChEBI" id="CHEBI:30413"/>
    </ligand>
    <ligandPart>
        <name>Fe</name>
        <dbReference type="ChEBI" id="CHEBI:18248"/>
    </ligandPart>
</feature>
<dbReference type="Proteomes" id="UP001430647">
    <property type="component" value="Unassembled WGS sequence"/>
</dbReference>
<keyword evidence="5 6" id="KW-0408">Iron</keyword>
<keyword evidence="4 6" id="KW-0479">Metal-binding</keyword>
<protein>
    <recommendedName>
        <fullName evidence="6">Group 1 truncated hemoglobin</fullName>
    </recommendedName>
</protein>
<keyword evidence="9" id="KW-0732">Signal</keyword>
<dbReference type="InterPro" id="IPR009050">
    <property type="entry name" value="Globin-like_sf"/>
</dbReference>
<evidence type="ECO:0000256" key="1">
    <source>
        <dbReference type="ARBA" id="ARBA00009660"/>
    </source>
</evidence>
<evidence type="ECO:0000313" key="11">
    <source>
        <dbReference type="EMBL" id="XCI82433.1"/>
    </source>
</evidence>
<dbReference type="SUPFAM" id="SSF46458">
    <property type="entry name" value="Globin-like"/>
    <property type="match status" value="1"/>
</dbReference>
<keyword evidence="3 6" id="KW-0349">Heme</keyword>
<dbReference type="AlphaFoldDB" id="A0AAU8IAJ9"/>
<evidence type="ECO:0000256" key="2">
    <source>
        <dbReference type="ARBA" id="ARBA00022448"/>
    </source>
</evidence>
<name>A0AAU8IAJ9_9XANT</name>
<keyword evidence="12" id="KW-1185">Reference proteome</keyword>
<evidence type="ECO:0000256" key="7">
    <source>
        <dbReference type="PIRSR" id="PIRSR002030-1"/>
    </source>
</evidence>
<dbReference type="InterPro" id="IPR001486">
    <property type="entry name" value="Hemoglobin_trunc"/>
</dbReference>
<dbReference type="PROSITE" id="PS51257">
    <property type="entry name" value="PROKAR_LIPOPROTEIN"/>
    <property type="match status" value="1"/>
</dbReference>
<sequence length="147" mass="16256">MARPMRVLILILLATAALLAGCASAPRPPRTLYADLGGQPGIEALVETLLSRIADDPRIVQHFARVNIVMLDQRLVQKFCHLSDGPCADTAKPMKQAHQHLPIHEADFNALVEDLVWAMDQRGIPRRVQNRLLARLAPLHGDIVNQP</sequence>
<dbReference type="GO" id="GO:0019825">
    <property type="term" value="F:oxygen binding"/>
    <property type="evidence" value="ECO:0007669"/>
    <property type="project" value="InterPro"/>
</dbReference>
<evidence type="ECO:0000313" key="12">
    <source>
        <dbReference type="Proteomes" id="UP001430647"/>
    </source>
</evidence>
<feature type="binding site" description="proximal binding residue" evidence="7">
    <location>
        <position position="98"/>
    </location>
    <ligand>
        <name>heme</name>
        <dbReference type="ChEBI" id="CHEBI:30413"/>
    </ligand>
    <ligandPart>
        <name>Fe</name>
        <dbReference type="ChEBI" id="CHEBI:18248"/>
    </ligandPart>
</feature>
<dbReference type="GO" id="GO:0046872">
    <property type="term" value="F:metal ion binding"/>
    <property type="evidence" value="ECO:0007669"/>
    <property type="project" value="UniProtKB-UniRule"/>
</dbReference>
<feature type="chain" id="PRO_5043930444" description="Group 1 truncated hemoglobin" evidence="9">
    <location>
        <begin position="26"/>
        <end position="147"/>
    </location>
</feature>
<evidence type="ECO:0000313" key="10">
    <source>
        <dbReference type="EMBL" id="MCI2260223.1"/>
    </source>
</evidence>
<dbReference type="Gene3D" id="1.10.490.10">
    <property type="entry name" value="Globins"/>
    <property type="match status" value="1"/>
</dbReference>
<dbReference type="EMBL" id="JAKJPQ010000001">
    <property type="protein sequence ID" value="MCI2260223.1"/>
    <property type="molecule type" value="Genomic_DNA"/>
</dbReference>
<dbReference type="GO" id="GO:0020037">
    <property type="term" value="F:heme binding"/>
    <property type="evidence" value="ECO:0007669"/>
    <property type="project" value="InterPro"/>
</dbReference>
<proteinExistence type="inferred from homology"/>
<reference evidence="11" key="3">
    <citation type="submission" date="2023-08" db="EMBL/GenBank/DDBJ databases">
        <title>Complete genome sequence of Xanthomonas indica.</title>
        <authorList>
            <person name="Patil P.B."/>
            <person name="Rana R."/>
        </authorList>
    </citation>
    <scope>NUCLEOTIDE SEQUENCE</scope>
    <source>
        <strain evidence="11">PPL560</strain>
    </source>
</reference>
<dbReference type="PIRSF" id="PIRSF002030">
    <property type="entry name" value="Globin_Protozoa/Cyanobacteria"/>
    <property type="match status" value="1"/>
</dbReference>
<evidence type="ECO:0000256" key="9">
    <source>
        <dbReference type="SAM" id="SignalP"/>
    </source>
</evidence>
<dbReference type="KEGG" id="xin:Q7W82_09900"/>
<evidence type="ECO:0000256" key="6">
    <source>
        <dbReference type="PIRNR" id="PIRNR002030"/>
    </source>
</evidence>
<keyword evidence="2 6" id="KW-0813">Transport</keyword>
<dbReference type="CDD" id="cd00454">
    <property type="entry name" value="TrHb1_N"/>
    <property type="match status" value="1"/>
</dbReference>
<organism evidence="11">
    <name type="scientific">Xanthomonas indica</name>
    <dbReference type="NCBI Taxonomy" id="2912242"/>
    <lineage>
        <taxon>Bacteria</taxon>
        <taxon>Pseudomonadati</taxon>
        <taxon>Pseudomonadota</taxon>
        <taxon>Gammaproteobacteria</taxon>
        <taxon>Lysobacterales</taxon>
        <taxon>Lysobacteraceae</taxon>
        <taxon>Xanthomonas</taxon>
    </lineage>
</organism>
<evidence type="ECO:0000256" key="8">
    <source>
        <dbReference type="PIRSR" id="PIRSR601486-1"/>
    </source>
</evidence>
<accession>A0AAU8IAJ9</accession>
<evidence type="ECO:0000256" key="5">
    <source>
        <dbReference type="ARBA" id="ARBA00023004"/>
    </source>
</evidence>
<dbReference type="InterPro" id="IPR016339">
    <property type="entry name" value="Hemoglobin_trunc_I"/>
</dbReference>
<evidence type="ECO:0000256" key="3">
    <source>
        <dbReference type="ARBA" id="ARBA00022617"/>
    </source>
</evidence>
<dbReference type="InterPro" id="IPR012292">
    <property type="entry name" value="Globin/Proto"/>
</dbReference>
<dbReference type="GO" id="GO:0005344">
    <property type="term" value="F:oxygen carrier activity"/>
    <property type="evidence" value="ECO:0007669"/>
    <property type="project" value="UniProtKB-UniRule"/>
</dbReference>
<dbReference type="Pfam" id="PF01152">
    <property type="entry name" value="Bac_globin"/>
    <property type="match status" value="1"/>
</dbReference>
<keyword evidence="6" id="KW-0561">Oxygen transport</keyword>
<dbReference type="EMBL" id="CP131914">
    <property type="protein sequence ID" value="XCI82433.1"/>
    <property type="molecule type" value="Genomic_DNA"/>
</dbReference>